<comment type="caution">
    <text evidence="2">The sequence shown here is derived from an EMBL/GenBank/DDBJ whole genome shotgun (WGS) entry which is preliminary data.</text>
</comment>
<gene>
    <name evidence="2" type="ORF">DPMN_185678</name>
</gene>
<feature type="compositionally biased region" description="Basic residues" evidence="1">
    <location>
        <begin position="33"/>
        <end position="43"/>
    </location>
</feature>
<evidence type="ECO:0000256" key="1">
    <source>
        <dbReference type="SAM" id="MobiDB-lite"/>
    </source>
</evidence>
<feature type="compositionally biased region" description="Basic and acidic residues" evidence="1">
    <location>
        <begin position="68"/>
        <end position="105"/>
    </location>
</feature>
<evidence type="ECO:0000313" key="2">
    <source>
        <dbReference type="EMBL" id="KAH3751132.1"/>
    </source>
</evidence>
<reference evidence="2" key="2">
    <citation type="submission" date="2020-11" db="EMBL/GenBank/DDBJ databases">
        <authorList>
            <person name="McCartney M.A."/>
            <person name="Auch B."/>
            <person name="Kono T."/>
            <person name="Mallez S."/>
            <person name="Becker A."/>
            <person name="Gohl D.M."/>
            <person name="Silverstein K.A.T."/>
            <person name="Koren S."/>
            <person name="Bechman K.B."/>
            <person name="Herman A."/>
            <person name="Abrahante J.E."/>
            <person name="Garbe J."/>
        </authorList>
    </citation>
    <scope>NUCLEOTIDE SEQUENCE</scope>
    <source>
        <strain evidence="2">Duluth1</strain>
        <tissue evidence="2">Whole animal</tissue>
    </source>
</reference>
<dbReference type="AlphaFoldDB" id="A0A9D4DN91"/>
<dbReference type="EMBL" id="JAIWYP010000010">
    <property type="protein sequence ID" value="KAH3751132.1"/>
    <property type="molecule type" value="Genomic_DNA"/>
</dbReference>
<dbReference type="Proteomes" id="UP000828390">
    <property type="component" value="Unassembled WGS sequence"/>
</dbReference>
<protein>
    <submittedName>
        <fullName evidence="2">Uncharacterized protein</fullName>
    </submittedName>
</protein>
<organism evidence="2 3">
    <name type="scientific">Dreissena polymorpha</name>
    <name type="common">Zebra mussel</name>
    <name type="synonym">Mytilus polymorpha</name>
    <dbReference type="NCBI Taxonomy" id="45954"/>
    <lineage>
        <taxon>Eukaryota</taxon>
        <taxon>Metazoa</taxon>
        <taxon>Spiralia</taxon>
        <taxon>Lophotrochozoa</taxon>
        <taxon>Mollusca</taxon>
        <taxon>Bivalvia</taxon>
        <taxon>Autobranchia</taxon>
        <taxon>Heteroconchia</taxon>
        <taxon>Euheterodonta</taxon>
        <taxon>Imparidentia</taxon>
        <taxon>Neoheterodontei</taxon>
        <taxon>Myida</taxon>
        <taxon>Dreissenoidea</taxon>
        <taxon>Dreissenidae</taxon>
        <taxon>Dreissena</taxon>
    </lineage>
</organism>
<feature type="region of interest" description="Disordered" evidence="1">
    <location>
        <begin position="65"/>
        <end position="111"/>
    </location>
</feature>
<name>A0A9D4DN91_DREPO</name>
<keyword evidence="3" id="KW-1185">Reference proteome</keyword>
<sequence length="111" mass="13348">MDERTDALMDGRLNIQNYIQTNRHTSKTDRQKIFKHRHTAPTYKKTRLKQSIHAYKVDARILLKSTTRRTDGRTDRRKNGQIDGRTFKHTDRYKDRPTHIKDRQKNSQPMN</sequence>
<evidence type="ECO:0000313" key="3">
    <source>
        <dbReference type="Proteomes" id="UP000828390"/>
    </source>
</evidence>
<feature type="region of interest" description="Disordered" evidence="1">
    <location>
        <begin position="24"/>
        <end position="43"/>
    </location>
</feature>
<accession>A0A9D4DN91</accession>
<reference evidence="2" key="1">
    <citation type="journal article" date="2019" name="bioRxiv">
        <title>The Genome of the Zebra Mussel, Dreissena polymorpha: A Resource for Invasive Species Research.</title>
        <authorList>
            <person name="McCartney M.A."/>
            <person name="Auch B."/>
            <person name="Kono T."/>
            <person name="Mallez S."/>
            <person name="Zhang Y."/>
            <person name="Obille A."/>
            <person name="Becker A."/>
            <person name="Abrahante J.E."/>
            <person name="Garbe J."/>
            <person name="Badalamenti J.P."/>
            <person name="Herman A."/>
            <person name="Mangelson H."/>
            <person name="Liachko I."/>
            <person name="Sullivan S."/>
            <person name="Sone E.D."/>
            <person name="Koren S."/>
            <person name="Silverstein K.A.T."/>
            <person name="Beckman K.B."/>
            <person name="Gohl D.M."/>
        </authorList>
    </citation>
    <scope>NUCLEOTIDE SEQUENCE</scope>
    <source>
        <strain evidence="2">Duluth1</strain>
        <tissue evidence="2">Whole animal</tissue>
    </source>
</reference>
<proteinExistence type="predicted"/>